<dbReference type="InterPro" id="IPR010181">
    <property type="entry name" value="CGCAxxGCC_motif"/>
</dbReference>
<dbReference type="NCBIfam" id="TIGR01909">
    <property type="entry name" value="C_GCAxxG_C_C"/>
    <property type="match status" value="1"/>
</dbReference>
<name>I4C3T4_DESTA</name>
<gene>
    <name evidence="1" type="ordered locus">Desti_1513</name>
</gene>
<dbReference type="AlphaFoldDB" id="I4C3T4"/>
<dbReference type="SUPFAM" id="SSF48695">
    <property type="entry name" value="Multiheme cytochromes"/>
    <property type="match status" value="1"/>
</dbReference>
<evidence type="ECO:0000313" key="1">
    <source>
        <dbReference type="EMBL" id="AFM24225.1"/>
    </source>
</evidence>
<protein>
    <submittedName>
        <fullName evidence="1">C_GCAxxG_C_C family probable redox protein</fullName>
    </submittedName>
</protein>
<dbReference type="EMBL" id="CP003360">
    <property type="protein sequence ID" value="AFM24225.1"/>
    <property type="molecule type" value="Genomic_DNA"/>
</dbReference>
<dbReference type="RefSeq" id="WP_014809373.1">
    <property type="nucleotide sequence ID" value="NC_018025.1"/>
</dbReference>
<dbReference type="STRING" id="706587.Desti_1513"/>
<accession>I4C3T4</accession>
<dbReference type="KEGG" id="dti:Desti_1513"/>
<dbReference type="NCBIfam" id="NF045669">
    <property type="entry name" value="DVU1555_fam_CGA"/>
    <property type="match status" value="1"/>
</dbReference>
<dbReference type="OrthoDB" id="163426at2"/>
<reference evidence="2" key="1">
    <citation type="submission" date="2012-06" db="EMBL/GenBank/DDBJ databases">
        <title>Complete sequence of chromosome of Desulfomonile tiedjei DSM 6799.</title>
        <authorList>
            <person name="Lucas S."/>
            <person name="Copeland A."/>
            <person name="Lapidus A."/>
            <person name="Glavina del Rio T."/>
            <person name="Dalin E."/>
            <person name="Tice H."/>
            <person name="Bruce D."/>
            <person name="Goodwin L."/>
            <person name="Pitluck S."/>
            <person name="Peters L."/>
            <person name="Ovchinnikova G."/>
            <person name="Zeytun A."/>
            <person name="Lu M."/>
            <person name="Kyrpides N."/>
            <person name="Mavromatis K."/>
            <person name="Ivanova N."/>
            <person name="Brettin T."/>
            <person name="Detter J.C."/>
            <person name="Han C."/>
            <person name="Larimer F."/>
            <person name="Land M."/>
            <person name="Hauser L."/>
            <person name="Markowitz V."/>
            <person name="Cheng J.-F."/>
            <person name="Hugenholtz P."/>
            <person name="Woyke T."/>
            <person name="Wu D."/>
            <person name="Spring S."/>
            <person name="Schroeder M."/>
            <person name="Brambilla E."/>
            <person name="Klenk H.-P."/>
            <person name="Eisen J.A."/>
        </authorList>
    </citation>
    <scope>NUCLEOTIDE SEQUENCE [LARGE SCALE GENOMIC DNA]</scope>
    <source>
        <strain evidence="2">ATCC 49306 / DSM 6799 / DCB-1</strain>
    </source>
</reference>
<dbReference type="HOGENOM" id="CLU_091283_4_0_7"/>
<dbReference type="Proteomes" id="UP000006055">
    <property type="component" value="Chromosome"/>
</dbReference>
<organism evidence="1 2">
    <name type="scientific">Desulfomonile tiedjei (strain ATCC 49306 / DSM 6799 / DCB-1)</name>
    <dbReference type="NCBI Taxonomy" id="706587"/>
    <lineage>
        <taxon>Bacteria</taxon>
        <taxon>Pseudomonadati</taxon>
        <taxon>Thermodesulfobacteriota</taxon>
        <taxon>Desulfomonilia</taxon>
        <taxon>Desulfomonilales</taxon>
        <taxon>Desulfomonilaceae</taxon>
        <taxon>Desulfomonile</taxon>
    </lineage>
</organism>
<proteinExistence type="predicted"/>
<sequence>MLSTNAVSEDFGRMMELARQGFHCSDILVSMGLEAQAKVNPDAVRLASALAGGIGSSGDICGAFTGGACLLGLYAGRGALDEEEDPRLRVMISELMDWFSAEQEKRYGGIHCSEIIGDDPQNMPMRCPQIVAAVYRRVRTILDQHGFDWKAGPKPVRPKKTTHSCDAACPVAARL</sequence>
<dbReference type="eggNOG" id="ENOG5032ZHX">
    <property type="taxonomic scope" value="Bacteria"/>
</dbReference>
<dbReference type="InterPro" id="IPR036280">
    <property type="entry name" value="Multihaem_cyt_sf"/>
</dbReference>
<keyword evidence="2" id="KW-1185">Reference proteome</keyword>
<evidence type="ECO:0000313" key="2">
    <source>
        <dbReference type="Proteomes" id="UP000006055"/>
    </source>
</evidence>
<dbReference type="Pfam" id="PF09719">
    <property type="entry name" value="C_GCAxxG_C_C"/>
    <property type="match status" value="1"/>
</dbReference>